<evidence type="ECO:0000313" key="1">
    <source>
        <dbReference type="EMBL" id="RMX58660.1"/>
    </source>
</evidence>
<dbReference type="OrthoDB" id="5945490at2759"/>
<dbReference type="PANTHER" id="PTHR47163">
    <property type="entry name" value="DDE_TNP_IS1595 DOMAIN-CONTAINING PROTEIN"/>
    <property type="match status" value="1"/>
</dbReference>
<name>A0A3M6UYH5_POCDA</name>
<dbReference type="STRING" id="46731.A0A3M6UYH5"/>
<sequence>MKRSIRTNSFFAKFPKLPLGQLIMLIYFWSVDLSCKKTLQMLAIANNLVCKVFHALEDICSMDLATNPFLPFPVGGAAVLKCDESKFNHKAKYNRGRQAPDIWVFGVLYTATSPAEGFYQVVRRRDQATLSPILAKCLQPGSTVYTDD</sequence>
<comment type="caution">
    <text evidence="1">The sequence shown here is derived from an EMBL/GenBank/DDBJ whole genome shotgun (WGS) entry which is preliminary data.</text>
</comment>
<keyword evidence="2" id="KW-1185">Reference proteome</keyword>
<dbReference type="EMBL" id="RCHS01000474">
    <property type="protein sequence ID" value="RMX58660.1"/>
    <property type="molecule type" value="Genomic_DNA"/>
</dbReference>
<dbReference type="InterPro" id="IPR053164">
    <property type="entry name" value="IS1016-like_transposase"/>
</dbReference>
<evidence type="ECO:0008006" key="3">
    <source>
        <dbReference type="Google" id="ProtNLM"/>
    </source>
</evidence>
<gene>
    <name evidence="1" type="ORF">pdam_00021417</name>
</gene>
<reference evidence="1 2" key="1">
    <citation type="journal article" date="2018" name="Sci. Rep.">
        <title>Comparative analysis of the Pocillopora damicornis genome highlights role of immune system in coral evolution.</title>
        <authorList>
            <person name="Cunning R."/>
            <person name="Bay R.A."/>
            <person name="Gillette P."/>
            <person name="Baker A.C."/>
            <person name="Traylor-Knowles N."/>
        </authorList>
    </citation>
    <scope>NUCLEOTIDE SEQUENCE [LARGE SCALE GENOMIC DNA]</scope>
    <source>
        <strain evidence="1">RSMAS</strain>
        <tissue evidence="1">Whole animal</tissue>
    </source>
</reference>
<dbReference type="PANTHER" id="PTHR47163:SF2">
    <property type="entry name" value="SI:DKEY-17M8.2"/>
    <property type="match status" value="1"/>
</dbReference>
<evidence type="ECO:0000313" key="2">
    <source>
        <dbReference type="Proteomes" id="UP000275408"/>
    </source>
</evidence>
<organism evidence="1 2">
    <name type="scientific">Pocillopora damicornis</name>
    <name type="common">Cauliflower coral</name>
    <name type="synonym">Millepora damicornis</name>
    <dbReference type="NCBI Taxonomy" id="46731"/>
    <lineage>
        <taxon>Eukaryota</taxon>
        <taxon>Metazoa</taxon>
        <taxon>Cnidaria</taxon>
        <taxon>Anthozoa</taxon>
        <taxon>Hexacorallia</taxon>
        <taxon>Scleractinia</taxon>
        <taxon>Astrocoeniina</taxon>
        <taxon>Pocilloporidae</taxon>
        <taxon>Pocillopora</taxon>
    </lineage>
</organism>
<proteinExistence type="predicted"/>
<dbReference type="Proteomes" id="UP000275408">
    <property type="component" value="Unassembled WGS sequence"/>
</dbReference>
<protein>
    <recommendedName>
        <fullName evidence="3">ISXO2-like transposase domain-containing protein</fullName>
    </recommendedName>
</protein>
<dbReference type="AlphaFoldDB" id="A0A3M6UYH5"/>
<accession>A0A3M6UYH5</accession>